<evidence type="ECO:0000313" key="2">
    <source>
        <dbReference type="Proteomes" id="UP000035929"/>
    </source>
</evidence>
<dbReference type="GO" id="GO:0003677">
    <property type="term" value="F:DNA binding"/>
    <property type="evidence" value="ECO:0007669"/>
    <property type="project" value="InterPro"/>
</dbReference>
<protein>
    <submittedName>
        <fullName evidence="1">Fis family transcriptional regulator</fullName>
    </submittedName>
</protein>
<dbReference type="RefSeq" id="WP_048464877.1">
    <property type="nucleotide sequence ID" value="NZ_LABX01000124.1"/>
</dbReference>
<dbReference type="PATRIC" id="fig|270351.6.peg.827"/>
<sequence length="99" mass="10821">MTSTAYDHSGSSFDSFLDEEGLLEEVGASAIKQVIAWQLAETMKSQGVSKKVMAERMGTSRSQLDRLLDPQNPNVHLTTIARAARVVGKKLRIEMVDAA</sequence>
<evidence type="ECO:0000313" key="1">
    <source>
        <dbReference type="EMBL" id="KMO33355.1"/>
    </source>
</evidence>
<dbReference type="EMBL" id="LABX01000124">
    <property type="protein sequence ID" value="KMO33355.1"/>
    <property type="molecule type" value="Genomic_DNA"/>
</dbReference>
<dbReference type="InterPro" id="IPR010982">
    <property type="entry name" value="Lambda_DNA-bd_dom_sf"/>
</dbReference>
<proteinExistence type="predicted"/>
<organism evidence="1 2">
    <name type="scientific">Methylobacterium aquaticum</name>
    <dbReference type="NCBI Taxonomy" id="270351"/>
    <lineage>
        <taxon>Bacteria</taxon>
        <taxon>Pseudomonadati</taxon>
        <taxon>Pseudomonadota</taxon>
        <taxon>Alphaproteobacteria</taxon>
        <taxon>Hyphomicrobiales</taxon>
        <taxon>Methylobacteriaceae</taxon>
        <taxon>Methylobacterium</taxon>
    </lineage>
</organism>
<dbReference type="OrthoDB" id="9809434at2"/>
<dbReference type="AlphaFoldDB" id="A0A0J6SDR5"/>
<reference evidence="1 2" key="1">
    <citation type="submission" date="2015-03" db="EMBL/GenBank/DDBJ databases">
        <title>Genome sequencing of Methylobacterium aquaticum DSM16371 type strain.</title>
        <authorList>
            <person name="Chaudhry V."/>
            <person name="Patil P.B."/>
        </authorList>
    </citation>
    <scope>NUCLEOTIDE SEQUENCE [LARGE SCALE GENOMIC DNA]</scope>
    <source>
        <strain evidence="1 2">DSM 16371</strain>
    </source>
</reference>
<dbReference type="Proteomes" id="UP000035929">
    <property type="component" value="Unassembled WGS sequence"/>
</dbReference>
<dbReference type="SUPFAM" id="SSF47413">
    <property type="entry name" value="lambda repressor-like DNA-binding domains"/>
    <property type="match status" value="1"/>
</dbReference>
<comment type="caution">
    <text evidence="1">The sequence shown here is derived from an EMBL/GenBank/DDBJ whole genome shotgun (WGS) entry which is preliminary data.</text>
</comment>
<dbReference type="Gene3D" id="1.10.260.40">
    <property type="entry name" value="lambda repressor-like DNA-binding domains"/>
    <property type="match status" value="1"/>
</dbReference>
<gene>
    <name evidence="1" type="ORF">VP06_16590</name>
</gene>
<name>A0A0J6SDR5_9HYPH</name>
<accession>A0A0J6SDR5</accession>